<dbReference type="AlphaFoldDB" id="A0A2U8WAD8"/>
<feature type="chain" id="PRO_5016074629" evidence="1">
    <location>
        <begin position="24"/>
        <end position="96"/>
    </location>
</feature>
<gene>
    <name evidence="2" type="ORF">DK389_21150</name>
</gene>
<name>A0A2U8WAD8_9HYPH</name>
<dbReference type="OrthoDB" id="7371803at2"/>
<dbReference type="Pfam" id="PF11604">
    <property type="entry name" value="CusF_Ec"/>
    <property type="match status" value="1"/>
</dbReference>
<sequence>MRRIGPLAVLSAALLAVAAPAWAESVKGTVTQIDPAAGKVTLDHAAIPKLGMDAMTMAYKVRDPAALQALKSGDKVEFEAADVGGQYTVTKIRKAK</sequence>
<accession>A0A2U8WAD8</accession>
<organism evidence="2 3">
    <name type="scientific">Methylobacterium durans</name>
    <dbReference type="NCBI Taxonomy" id="2202825"/>
    <lineage>
        <taxon>Bacteria</taxon>
        <taxon>Pseudomonadati</taxon>
        <taxon>Pseudomonadota</taxon>
        <taxon>Alphaproteobacteria</taxon>
        <taxon>Hyphomicrobiales</taxon>
        <taxon>Methylobacteriaceae</taxon>
        <taxon>Methylobacterium</taxon>
    </lineage>
</organism>
<dbReference type="Gene3D" id="2.40.50.320">
    <property type="entry name" value="Copper binding periplasmic protein CusF"/>
    <property type="match status" value="1"/>
</dbReference>
<evidence type="ECO:0000256" key="1">
    <source>
        <dbReference type="SAM" id="SignalP"/>
    </source>
</evidence>
<dbReference type="EMBL" id="CP029550">
    <property type="protein sequence ID" value="AWN42551.1"/>
    <property type="molecule type" value="Genomic_DNA"/>
</dbReference>
<dbReference type="Proteomes" id="UP000245926">
    <property type="component" value="Chromosome"/>
</dbReference>
<dbReference type="InterPro" id="IPR021647">
    <property type="entry name" value="CusF_Ec"/>
</dbReference>
<keyword evidence="3" id="KW-1185">Reference proteome</keyword>
<protein>
    <submittedName>
        <fullName evidence="2">RND transporter</fullName>
    </submittedName>
</protein>
<dbReference type="RefSeq" id="WP_109892544.1">
    <property type="nucleotide sequence ID" value="NZ_CP029550.1"/>
</dbReference>
<evidence type="ECO:0000313" key="3">
    <source>
        <dbReference type="Proteomes" id="UP000245926"/>
    </source>
</evidence>
<feature type="signal peptide" evidence="1">
    <location>
        <begin position="1"/>
        <end position="23"/>
    </location>
</feature>
<dbReference type="InterPro" id="IPR042230">
    <property type="entry name" value="CusF_sf"/>
</dbReference>
<evidence type="ECO:0000313" key="2">
    <source>
        <dbReference type="EMBL" id="AWN42551.1"/>
    </source>
</evidence>
<dbReference type="KEGG" id="mets:DK389_21150"/>
<reference evidence="3" key="1">
    <citation type="submission" date="2018-05" db="EMBL/GenBank/DDBJ databases">
        <title>Complete Genome Sequence of Methylobacterium sp. 17SD2-17.</title>
        <authorList>
            <person name="Srinivasan S."/>
        </authorList>
    </citation>
    <scope>NUCLEOTIDE SEQUENCE [LARGE SCALE GENOMIC DNA]</scope>
    <source>
        <strain evidence="3">17SD2-17</strain>
    </source>
</reference>
<keyword evidence="1" id="KW-0732">Signal</keyword>
<proteinExistence type="predicted"/>